<keyword evidence="3" id="KW-1185">Reference proteome</keyword>
<name>A0A117JME1_9MYCO</name>
<organism evidence="2 3">
    <name type="scientific">Mycobacterium lehmannii</name>
    <dbReference type="NCBI Taxonomy" id="2048550"/>
    <lineage>
        <taxon>Bacteria</taxon>
        <taxon>Bacillati</taxon>
        <taxon>Actinomycetota</taxon>
        <taxon>Actinomycetes</taxon>
        <taxon>Mycobacteriales</taxon>
        <taxon>Mycobacteriaceae</taxon>
        <taxon>Mycobacterium</taxon>
    </lineage>
</organism>
<proteinExistence type="predicted"/>
<feature type="signal peptide" evidence="1">
    <location>
        <begin position="1"/>
        <end position="37"/>
    </location>
</feature>
<dbReference type="RefSeq" id="WP_064394156.1">
    <property type="nucleotide sequence ID" value="NZ_LQIR01000001.1"/>
</dbReference>
<dbReference type="EMBL" id="LQIR01000001">
    <property type="protein sequence ID" value="KUI21364.1"/>
    <property type="molecule type" value="Genomic_DNA"/>
</dbReference>
<protein>
    <recommendedName>
        <fullName evidence="4">Secreted protein</fullName>
    </recommendedName>
</protein>
<accession>A0A117JME1</accession>
<evidence type="ECO:0000313" key="2">
    <source>
        <dbReference type="EMBL" id="KUI21364.1"/>
    </source>
</evidence>
<dbReference type="GeneID" id="27918398"/>
<gene>
    <name evidence="2" type="ORF">AU192_11065</name>
</gene>
<feature type="chain" id="PRO_5007149555" description="Secreted protein" evidence="1">
    <location>
        <begin position="38"/>
        <end position="169"/>
    </location>
</feature>
<evidence type="ECO:0000256" key="1">
    <source>
        <dbReference type="SAM" id="SignalP"/>
    </source>
</evidence>
<sequence length="169" mass="17942">MRNGDEDMRRSIRLMASAAALTTAAPLGLLTAGIAAANDTFVPMNQVSRRCDFSETDYNGPTGYGRGTSVIRSSGSNLSADVTLDVAIPNTRYDVRLIQVPRPSSAPCLGSDPGVAMAPLQTNGVGHGTVSLHDSIEPGATGAWVWITRPDPFSQDPKEFYTSDMIVKI</sequence>
<keyword evidence="1" id="KW-0732">Signal</keyword>
<evidence type="ECO:0000313" key="3">
    <source>
        <dbReference type="Proteomes" id="UP000053707"/>
    </source>
</evidence>
<dbReference type="Proteomes" id="UP000053707">
    <property type="component" value="Unassembled WGS sequence"/>
</dbReference>
<comment type="caution">
    <text evidence="2">The sequence shown here is derived from an EMBL/GenBank/DDBJ whole genome shotgun (WGS) entry which is preliminary data.</text>
</comment>
<evidence type="ECO:0008006" key="4">
    <source>
        <dbReference type="Google" id="ProtNLM"/>
    </source>
</evidence>
<dbReference type="AlphaFoldDB" id="A0A117JME1"/>
<reference evidence="2 3" key="1">
    <citation type="submission" date="2016-01" db="EMBL/GenBank/DDBJ databases">
        <authorList>
            <consortium name="TB Trials Study Group"/>
            <person name="Sutton G."/>
            <person name="Brinkac L."/>
            <person name="Sanka R."/>
            <person name="Adams M."/>
            <person name="Lau E.L."/>
            <person name="Macaden R."/>
            <person name="Grewal H.M.S."/>
        </authorList>
    </citation>
    <scope>NUCLEOTIDE SEQUENCE [LARGE SCALE GENOMIC DNA]</scope>
    <source>
        <strain evidence="2 3">IS-1744</strain>
    </source>
</reference>